<sequence length="651" mass="70212">MANYRTPGVYIEEISKFPPSVAQVETAIPAFVGYTEKAKEKEEDLSETLHRVPKRITSMLEYEVHFGFPKKETALGIIITETDGEKSIKVTEATMANKSPFLMYYGMQMYFANGGGPCYIVSVNSYEDAIANNSVSPVQFADLSEGLTTLEKEDEPTLLVFPDATSLANHSDFYNLYNNALAQCKKLQDRFTIIDTYTDDEDIEMNAPEGVRNVISSDLEEIKYGAVYFPYLDSILDYHYDENSLQITHNTNQPSLLSDTNVSLTNISDERSGMGALVANLTTADTALQALSAPEALANASTVTQTLQPIVDSLMAIADAANNVVNNANSAAKNANEDAAVSAGAASAATDLENGIGEASAINTLINSLNGHLETIEAATGGTAVKTESAAAVAALTGVENTIQAIEGLIAPAVIDAITAASAVDPDAGPLDGYMLGEIKNTDSATYNNIKTAINNLPLRLPPSTTMAGIYARVDSARGVWKAPANVSVKYIVKPSKKITNDIQDRLNVDTTAGKSINAIRTFTGKGTLVWGARTLAGNDNEWRYVPVRRFFNMVEESVQQATEQFVFEPNDANTWTKVKAMITNFLNLQWKAGALAGPTPESAYYVKIGLGETMTAQDILEGKMIVEIGMAAVRPAEFIVLKFSHKMQEA</sequence>
<dbReference type="PANTHER" id="PTHR35861:SF1">
    <property type="entry name" value="PHAGE TAIL SHEATH PROTEIN"/>
    <property type="match status" value="1"/>
</dbReference>
<dbReference type="InterPro" id="IPR052042">
    <property type="entry name" value="Tail_sheath_structural"/>
</dbReference>
<dbReference type="InterPro" id="IPR020287">
    <property type="entry name" value="Tail_sheath_C"/>
</dbReference>
<dbReference type="Gene3D" id="3.40.50.11780">
    <property type="match status" value="2"/>
</dbReference>
<evidence type="ECO:0000256" key="1">
    <source>
        <dbReference type="ARBA" id="ARBA00008005"/>
    </source>
</evidence>
<dbReference type="STRING" id="192904.SAMN04488514_10385"/>
<dbReference type="Pfam" id="PF17482">
    <property type="entry name" value="Phage_sheath_1C"/>
    <property type="match status" value="1"/>
</dbReference>
<gene>
    <name evidence="3" type="ORF">SAMN04488514_10385</name>
</gene>
<accession>A0A1G9NB11</accession>
<protein>
    <recommendedName>
        <fullName evidence="2">Tail sheath protein C-terminal domain-containing protein</fullName>
    </recommendedName>
</protein>
<organism evidence="3 4">
    <name type="scientific">Kriegella aquimaris</name>
    <dbReference type="NCBI Taxonomy" id="192904"/>
    <lineage>
        <taxon>Bacteria</taxon>
        <taxon>Pseudomonadati</taxon>
        <taxon>Bacteroidota</taxon>
        <taxon>Flavobacteriia</taxon>
        <taxon>Flavobacteriales</taxon>
        <taxon>Flavobacteriaceae</taxon>
        <taxon>Kriegella</taxon>
    </lineage>
</organism>
<proteinExistence type="inferred from homology"/>
<evidence type="ECO:0000259" key="2">
    <source>
        <dbReference type="Pfam" id="PF17482"/>
    </source>
</evidence>
<dbReference type="Proteomes" id="UP000199440">
    <property type="component" value="Unassembled WGS sequence"/>
</dbReference>
<dbReference type="EMBL" id="FNGV01000003">
    <property type="protein sequence ID" value="SDL83075.1"/>
    <property type="molecule type" value="Genomic_DNA"/>
</dbReference>
<evidence type="ECO:0000313" key="3">
    <source>
        <dbReference type="EMBL" id="SDL83075.1"/>
    </source>
</evidence>
<name>A0A1G9NB11_9FLAO</name>
<dbReference type="PANTHER" id="PTHR35861">
    <property type="match status" value="1"/>
</dbReference>
<comment type="similarity">
    <text evidence="1">Belongs to the myoviridae tail sheath protein family.</text>
</comment>
<keyword evidence="4" id="KW-1185">Reference proteome</keyword>
<dbReference type="AlphaFoldDB" id="A0A1G9NB11"/>
<evidence type="ECO:0000313" key="4">
    <source>
        <dbReference type="Proteomes" id="UP000199440"/>
    </source>
</evidence>
<reference evidence="3 4" key="1">
    <citation type="submission" date="2016-10" db="EMBL/GenBank/DDBJ databases">
        <authorList>
            <person name="de Groot N.N."/>
        </authorList>
    </citation>
    <scope>NUCLEOTIDE SEQUENCE [LARGE SCALE GENOMIC DNA]</scope>
    <source>
        <strain evidence="3 4">DSM 19886</strain>
    </source>
</reference>
<feature type="domain" description="Tail sheath protein C-terminal" evidence="2">
    <location>
        <begin position="540"/>
        <end position="644"/>
    </location>
</feature>
<dbReference type="RefSeq" id="WP_176801359.1">
    <property type="nucleotide sequence ID" value="NZ_FNGV01000003.1"/>
</dbReference>